<keyword evidence="1" id="KW-0732">Signal</keyword>
<evidence type="ECO:0000256" key="1">
    <source>
        <dbReference type="SAM" id="SignalP"/>
    </source>
</evidence>
<feature type="signal peptide" evidence="1">
    <location>
        <begin position="1"/>
        <end position="25"/>
    </location>
</feature>
<organism evidence="3 4">
    <name type="scientific">Actinomyces oris</name>
    <dbReference type="NCBI Taxonomy" id="544580"/>
    <lineage>
        <taxon>Bacteria</taxon>
        <taxon>Bacillati</taxon>
        <taxon>Actinomycetota</taxon>
        <taxon>Actinomycetes</taxon>
        <taxon>Actinomycetales</taxon>
        <taxon>Actinomycetaceae</taxon>
        <taxon>Actinomyces</taxon>
    </lineage>
</organism>
<feature type="chain" id="PRO_5012118744" evidence="1">
    <location>
        <begin position="26"/>
        <end position="555"/>
    </location>
</feature>
<feature type="domain" description="Solute-binding protein family 5" evidence="2">
    <location>
        <begin position="112"/>
        <end position="470"/>
    </location>
</feature>
<accession>A0A1Q8V651</accession>
<dbReference type="Gene3D" id="3.10.105.10">
    <property type="entry name" value="Dipeptide-binding Protein, Domain 3"/>
    <property type="match status" value="1"/>
</dbReference>
<dbReference type="AlphaFoldDB" id="A0A1Q8V651"/>
<dbReference type="RefSeq" id="WP_075377367.1">
    <property type="nucleotide sequence ID" value="NZ_MSKJ01000025.1"/>
</dbReference>
<gene>
    <name evidence="3" type="ORF">BKH29_10525</name>
</gene>
<reference evidence="3 4" key="1">
    <citation type="submission" date="2016-12" db="EMBL/GenBank/DDBJ databases">
        <title>Genomic Comparison of strains in the 'Actinomyces naeslundii' Group.</title>
        <authorList>
            <person name="Mughal S.R."/>
            <person name="Do T."/>
            <person name="Gilbert S.C."/>
            <person name="Witherden E.A."/>
            <person name="Didelot X."/>
            <person name="Beighton D."/>
        </authorList>
    </citation>
    <scope>NUCLEOTIDE SEQUENCE [LARGE SCALE GENOMIC DNA]</scope>
    <source>
        <strain evidence="3 4">CCUG 33920</strain>
    </source>
</reference>
<dbReference type="GO" id="GO:0015833">
    <property type="term" value="P:peptide transport"/>
    <property type="evidence" value="ECO:0007669"/>
    <property type="project" value="TreeGrafter"/>
</dbReference>
<evidence type="ECO:0000313" key="3">
    <source>
        <dbReference type="EMBL" id="OLO43520.1"/>
    </source>
</evidence>
<evidence type="ECO:0000313" key="4">
    <source>
        <dbReference type="Proteomes" id="UP000186857"/>
    </source>
</evidence>
<dbReference type="InterPro" id="IPR030678">
    <property type="entry name" value="Peptide/Ni-bd"/>
</dbReference>
<protein>
    <submittedName>
        <fullName evidence="3">ABC transporter substrate-binding protein</fullName>
    </submittedName>
</protein>
<dbReference type="GO" id="GO:0042597">
    <property type="term" value="C:periplasmic space"/>
    <property type="evidence" value="ECO:0007669"/>
    <property type="project" value="UniProtKB-ARBA"/>
</dbReference>
<sequence>MKLNRRMFLATTASAAVLTSLAACAKNGSGSSGSTAGVPTAAPDELQDGGTLRFGIGSAPANWNAVTVDGNIVDMWLIMKFVSPFTVDWAADGKATPNPDFLTKLEAAEVGGKTVVTVAINEKATWGNGRKWDSEDIKVFFDHVKDPSYSWATVEGLDKVEKVEIVDKQTAKVTFNSVYPDWSYPLAGITPRELMADAKTFNESMAGATKFNNDYFAGPFKIKSYDESKQVITLERNDKWWGATPKLETVTLHVLDDSALGQAFANKEIDVLDYIFSADVYQQASGRDDAEVRQNTGLQWRHIMFNASSGPLADKAVRQAITRACNREAIAASDLAGLPVDAKKVLLGNRFFLPVQEGYQDNSTSWGHDVEAAKKLLDGAGWVAGSDGVRAKDGKKLELVITIPSNAPVATNEANLLQKQLNEVGIKLSVSTVEIDKYFPEYINKKNYALTVFTGEKTQYPLANTGQYYASTSQSNYTGLSVPEVDQYVAKIGSTPDGAERNKLANELDKVLWENVFNIPIYQRMQLTAVPKTLRNFGAQGLASFRPERIGYVKS</sequence>
<name>A0A1Q8V651_9ACTO</name>
<comment type="caution">
    <text evidence="3">The sequence shown here is derived from an EMBL/GenBank/DDBJ whole genome shotgun (WGS) entry which is preliminary data.</text>
</comment>
<dbReference type="Pfam" id="PF00496">
    <property type="entry name" value="SBP_bac_5"/>
    <property type="match status" value="1"/>
</dbReference>
<dbReference type="InterPro" id="IPR039424">
    <property type="entry name" value="SBP_5"/>
</dbReference>
<dbReference type="Proteomes" id="UP000186857">
    <property type="component" value="Unassembled WGS sequence"/>
</dbReference>
<dbReference type="PROSITE" id="PS51318">
    <property type="entry name" value="TAT"/>
    <property type="match status" value="1"/>
</dbReference>
<dbReference type="PANTHER" id="PTHR30290:SF65">
    <property type="entry name" value="MONOACYL PHOSPHATIDYLINOSITOL TETRAMANNOSIDE-BINDING PROTEIN LPQW-RELATED"/>
    <property type="match status" value="1"/>
</dbReference>
<dbReference type="Gene3D" id="3.40.190.10">
    <property type="entry name" value="Periplasmic binding protein-like II"/>
    <property type="match status" value="1"/>
</dbReference>
<evidence type="ECO:0000259" key="2">
    <source>
        <dbReference type="Pfam" id="PF00496"/>
    </source>
</evidence>
<dbReference type="PANTHER" id="PTHR30290">
    <property type="entry name" value="PERIPLASMIC BINDING COMPONENT OF ABC TRANSPORTER"/>
    <property type="match status" value="1"/>
</dbReference>
<dbReference type="InterPro" id="IPR000914">
    <property type="entry name" value="SBP_5_dom"/>
</dbReference>
<dbReference type="OrthoDB" id="7888869at2"/>
<proteinExistence type="predicted"/>
<dbReference type="EMBL" id="MSKJ01000025">
    <property type="protein sequence ID" value="OLO43520.1"/>
    <property type="molecule type" value="Genomic_DNA"/>
</dbReference>
<dbReference type="GO" id="GO:0043190">
    <property type="term" value="C:ATP-binding cassette (ABC) transporter complex"/>
    <property type="evidence" value="ECO:0007669"/>
    <property type="project" value="InterPro"/>
</dbReference>
<dbReference type="InterPro" id="IPR006311">
    <property type="entry name" value="TAT_signal"/>
</dbReference>
<dbReference type="CDD" id="cd08501">
    <property type="entry name" value="PBP2_Lpqw"/>
    <property type="match status" value="1"/>
</dbReference>
<dbReference type="PIRSF" id="PIRSF002741">
    <property type="entry name" value="MppA"/>
    <property type="match status" value="1"/>
</dbReference>
<dbReference type="PROSITE" id="PS51257">
    <property type="entry name" value="PROKAR_LIPOPROTEIN"/>
    <property type="match status" value="1"/>
</dbReference>
<dbReference type="SUPFAM" id="SSF53850">
    <property type="entry name" value="Periplasmic binding protein-like II"/>
    <property type="match status" value="1"/>
</dbReference>
<dbReference type="GO" id="GO:1904680">
    <property type="term" value="F:peptide transmembrane transporter activity"/>
    <property type="evidence" value="ECO:0007669"/>
    <property type="project" value="TreeGrafter"/>
</dbReference>